<name>A0A4Y7TC03_COPMI</name>
<accession>A0A4Y7TC03</accession>
<comment type="caution">
    <text evidence="1">The sequence shown here is derived from an EMBL/GenBank/DDBJ whole genome shotgun (WGS) entry which is preliminary data.</text>
</comment>
<dbReference type="AlphaFoldDB" id="A0A4Y7TC03"/>
<proteinExistence type="predicted"/>
<gene>
    <name evidence="1" type="ORF">FA13DRAFT_340481</name>
</gene>
<evidence type="ECO:0000313" key="1">
    <source>
        <dbReference type="EMBL" id="TEB31705.1"/>
    </source>
</evidence>
<keyword evidence="2" id="KW-1185">Reference proteome</keyword>
<protein>
    <submittedName>
        <fullName evidence="1">Uncharacterized protein</fullName>
    </submittedName>
</protein>
<sequence length="91" mass="9944">MGAPYVKGTITLVFLLSPIYSPWYSDSLLVFLPLAVSCSGGSLAHSSIFARTGIESPLELQRPLANEGFSHFLGQERRGKRSLLARLPVPR</sequence>
<evidence type="ECO:0000313" key="2">
    <source>
        <dbReference type="Proteomes" id="UP000298030"/>
    </source>
</evidence>
<dbReference type="EMBL" id="QPFP01000018">
    <property type="protein sequence ID" value="TEB31705.1"/>
    <property type="molecule type" value="Genomic_DNA"/>
</dbReference>
<dbReference type="Proteomes" id="UP000298030">
    <property type="component" value="Unassembled WGS sequence"/>
</dbReference>
<organism evidence="1 2">
    <name type="scientific">Coprinellus micaceus</name>
    <name type="common">Glistening ink-cap mushroom</name>
    <name type="synonym">Coprinus micaceus</name>
    <dbReference type="NCBI Taxonomy" id="71717"/>
    <lineage>
        <taxon>Eukaryota</taxon>
        <taxon>Fungi</taxon>
        <taxon>Dikarya</taxon>
        <taxon>Basidiomycota</taxon>
        <taxon>Agaricomycotina</taxon>
        <taxon>Agaricomycetes</taxon>
        <taxon>Agaricomycetidae</taxon>
        <taxon>Agaricales</taxon>
        <taxon>Agaricineae</taxon>
        <taxon>Psathyrellaceae</taxon>
        <taxon>Coprinellus</taxon>
    </lineage>
</organism>
<reference evidence="1 2" key="1">
    <citation type="journal article" date="2019" name="Nat. Ecol. Evol.">
        <title>Megaphylogeny resolves global patterns of mushroom evolution.</title>
        <authorList>
            <person name="Varga T."/>
            <person name="Krizsan K."/>
            <person name="Foldi C."/>
            <person name="Dima B."/>
            <person name="Sanchez-Garcia M."/>
            <person name="Sanchez-Ramirez S."/>
            <person name="Szollosi G.J."/>
            <person name="Szarkandi J.G."/>
            <person name="Papp V."/>
            <person name="Albert L."/>
            <person name="Andreopoulos W."/>
            <person name="Angelini C."/>
            <person name="Antonin V."/>
            <person name="Barry K.W."/>
            <person name="Bougher N.L."/>
            <person name="Buchanan P."/>
            <person name="Buyck B."/>
            <person name="Bense V."/>
            <person name="Catcheside P."/>
            <person name="Chovatia M."/>
            <person name="Cooper J."/>
            <person name="Damon W."/>
            <person name="Desjardin D."/>
            <person name="Finy P."/>
            <person name="Geml J."/>
            <person name="Haridas S."/>
            <person name="Hughes K."/>
            <person name="Justo A."/>
            <person name="Karasinski D."/>
            <person name="Kautmanova I."/>
            <person name="Kiss B."/>
            <person name="Kocsube S."/>
            <person name="Kotiranta H."/>
            <person name="LaButti K.M."/>
            <person name="Lechner B.E."/>
            <person name="Liimatainen K."/>
            <person name="Lipzen A."/>
            <person name="Lukacs Z."/>
            <person name="Mihaltcheva S."/>
            <person name="Morgado L.N."/>
            <person name="Niskanen T."/>
            <person name="Noordeloos M.E."/>
            <person name="Ohm R.A."/>
            <person name="Ortiz-Santana B."/>
            <person name="Ovrebo C."/>
            <person name="Racz N."/>
            <person name="Riley R."/>
            <person name="Savchenko A."/>
            <person name="Shiryaev A."/>
            <person name="Soop K."/>
            <person name="Spirin V."/>
            <person name="Szebenyi C."/>
            <person name="Tomsovsky M."/>
            <person name="Tulloss R.E."/>
            <person name="Uehling J."/>
            <person name="Grigoriev I.V."/>
            <person name="Vagvolgyi C."/>
            <person name="Papp T."/>
            <person name="Martin F.M."/>
            <person name="Miettinen O."/>
            <person name="Hibbett D.S."/>
            <person name="Nagy L.G."/>
        </authorList>
    </citation>
    <scope>NUCLEOTIDE SEQUENCE [LARGE SCALE GENOMIC DNA]</scope>
    <source>
        <strain evidence="1 2">FP101781</strain>
    </source>
</reference>